<reference evidence="1 2" key="1">
    <citation type="journal article" date="2016" name="Nat. Commun.">
        <title>Thousands of microbial genomes shed light on interconnected biogeochemical processes in an aquifer system.</title>
        <authorList>
            <person name="Anantharaman K."/>
            <person name="Brown C.T."/>
            <person name="Hug L.A."/>
            <person name="Sharon I."/>
            <person name="Castelle C.J."/>
            <person name="Probst A.J."/>
            <person name="Thomas B.C."/>
            <person name="Singh A."/>
            <person name="Wilkins M.J."/>
            <person name="Karaoz U."/>
            <person name="Brodie E.L."/>
            <person name="Williams K.H."/>
            <person name="Hubbard S.S."/>
            <person name="Banfield J.F."/>
        </authorList>
    </citation>
    <scope>NUCLEOTIDE SEQUENCE [LARGE SCALE GENOMIC DNA]</scope>
</reference>
<proteinExistence type="predicted"/>
<comment type="caution">
    <text evidence="1">The sequence shown here is derived from an EMBL/GenBank/DDBJ whole genome shotgun (WGS) entry which is preliminary data.</text>
</comment>
<dbReference type="AlphaFoldDB" id="A0A1F5FWZ5"/>
<protein>
    <submittedName>
        <fullName evidence="1">Uncharacterized protein</fullName>
    </submittedName>
</protein>
<evidence type="ECO:0000313" key="1">
    <source>
        <dbReference type="EMBL" id="OGD84138.1"/>
    </source>
</evidence>
<evidence type="ECO:0000313" key="2">
    <source>
        <dbReference type="Proteomes" id="UP000179237"/>
    </source>
</evidence>
<dbReference type="Proteomes" id="UP000179237">
    <property type="component" value="Unassembled WGS sequence"/>
</dbReference>
<accession>A0A1F5FWZ5</accession>
<sequence length="97" mass="11426">MTQSQLINHIEMQKPVSEYELNELAECKQISKREMSSRFRKPRKSTQLISSLLLTEDKRPPIEQEEVNRLAKAWCELMLGKVLEDRRNKTIRSAIRA</sequence>
<dbReference type="EMBL" id="MFAQ01000002">
    <property type="protein sequence ID" value="OGD84138.1"/>
    <property type="molecule type" value="Genomic_DNA"/>
</dbReference>
<name>A0A1F5FWZ5_9BACT</name>
<gene>
    <name evidence="1" type="ORF">A2572_03380</name>
</gene>
<organism evidence="1 2">
    <name type="scientific">Candidatus Collierbacteria bacterium RIFOXYD1_FULL_40_9</name>
    <dbReference type="NCBI Taxonomy" id="1817731"/>
    <lineage>
        <taxon>Bacteria</taxon>
        <taxon>Candidatus Collieribacteriota</taxon>
    </lineage>
</organism>